<dbReference type="EMBL" id="JBFDAA010000007">
    <property type="protein sequence ID" value="KAL1130441.1"/>
    <property type="molecule type" value="Genomic_DNA"/>
</dbReference>
<keyword evidence="5 12" id="KW-0812">Transmembrane</keyword>
<evidence type="ECO:0000256" key="2">
    <source>
        <dbReference type="ARBA" id="ARBA00007193"/>
    </source>
</evidence>
<keyword evidence="4 12" id="KW-0894">Sodium channel</keyword>
<comment type="similarity">
    <text evidence="2 12">Belongs to the amiloride-sensitive sodium channel (TC 1.A.6) family.</text>
</comment>
<evidence type="ECO:0000256" key="7">
    <source>
        <dbReference type="ARBA" id="ARBA00023053"/>
    </source>
</evidence>
<accession>A0ABD0YGL8</accession>
<sequence>MASWYNFQNNAVSFGVDTAYLNWNTTFPAISICENESPDKIYESGTKLFGKERNMNTDFYLRDIAFFDGTCYSCKSHCGVTMNCTNDLQYLVRQVRANCTKMLDYCQWNGQPFNCCSHFLPLETETGICYTLNSLHTPTGSSAIEFISNRKTGPGRLNFQVFESVRMFIHAPDDVPYINHPQDEKTVLNWGSVSSLIFHVNEIDNDPTLKYVPVEQRNCRFPNENILKSYRYYSYSACVVDCRAKAQIKLCNCTHHFMPKLGERKITNS</sequence>
<reference evidence="13 14" key="1">
    <citation type="submission" date="2024-07" db="EMBL/GenBank/DDBJ databases">
        <title>Chromosome-level genome assembly of the water stick insect Ranatra chinensis (Heteroptera: Nepidae).</title>
        <authorList>
            <person name="Liu X."/>
        </authorList>
    </citation>
    <scope>NUCLEOTIDE SEQUENCE [LARGE SCALE GENOMIC DNA]</scope>
    <source>
        <strain evidence="13">Cailab_2021Rc</strain>
        <tissue evidence="13">Muscle</tissue>
    </source>
</reference>
<gene>
    <name evidence="13" type="ORF">AAG570_011689</name>
</gene>
<keyword evidence="7" id="KW-0915">Sodium</keyword>
<dbReference type="GO" id="GO:0005272">
    <property type="term" value="F:sodium channel activity"/>
    <property type="evidence" value="ECO:0007669"/>
    <property type="project" value="UniProtKB-KW"/>
</dbReference>
<dbReference type="PANTHER" id="PTHR11690">
    <property type="entry name" value="AMILORIDE-SENSITIVE SODIUM CHANNEL-RELATED"/>
    <property type="match status" value="1"/>
</dbReference>
<keyword evidence="11 12" id="KW-0407">Ion channel</keyword>
<evidence type="ECO:0000256" key="10">
    <source>
        <dbReference type="ARBA" id="ARBA00023201"/>
    </source>
</evidence>
<dbReference type="PANTHER" id="PTHR11690:SF184">
    <property type="entry name" value="PICKPOCKET 31"/>
    <property type="match status" value="1"/>
</dbReference>
<name>A0ABD0YGL8_9HEMI</name>
<evidence type="ECO:0000256" key="5">
    <source>
        <dbReference type="ARBA" id="ARBA00022692"/>
    </source>
</evidence>
<dbReference type="GO" id="GO:0016020">
    <property type="term" value="C:membrane"/>
    <property type="evidence" value="ECO:0007669"/>
    <property type="project" value="UniProtKB-SubCell"/>
</dbReference>
<protein>
    <submittedName>
        <fullName evidence="13">Uncharacterized protein</fullName>
    </submittedName>
</protein>
<evidence type="ECO:0000256" key="12">
    <source>
        <dbReference type="RuleBase" id="RU000679"/>
    </source>
</evidence>
<evidence type="ECO:0000313" key="14">
    <source>
        <dbReference type="Proteomes" id="UP001558652"/>
    </source>
</evidence>
<keyword evidence="6" id="KW-1133">Transmembrane helix</keyword>
<keyword evidence="10 12" id="KW-0739">Sodium transport</keyword>
<organism evidence="13 14">
    <name type="scientific">Ranatra chinensis</name>
    <dbReference type="NCBI Taxonomy" id="642074"/>
    <lineage>
        <taxon>Eukaryota</taxon>
        <taxon>Metazoa</taxon>
        <taxon>Ecdysozoa</taxon>
        <taxon>Arthropoda</taxon>
        <taxon>Hexapoda</taxon>
        <taxon>Insecta</taxon>
        <taxon>Pterygota</taxon>
        <taxon>Neoptera</taxon>
        <taxon>Paraneoptera</taxon>
        <taxon>Hemiptera</taxon>
        <taxon>Heteroptera</taxon>
        <taxon>Panheteroptera</taxon>
        <taxon>Nepomorpha</taxon>
        <taxon>Nepidae</taxon>
        <taxon>Ranatrinae</taxon>
        <taxon>Ranatra</taxon>
    </lineage>
</organism>
<evidence type="ECO:0000256" key="3">
    <source>
        <dbReference type="ARBA" id="ARBA00022448"/>
    </source>
</evidence>
<dbReference type="PRINTS" id="PR01078">
    <property type="entry name" value="AMINACHANNEL"/>
</dbReference>
<keyword evidence="14" id="KW-1185">Reference proteome</keyword>
<evidence type="ECO:0000256" key="9">
    <source>
        <dbReference type="ARBA" id="ARBA00023136"/>
    </source>
</evidence>
<evidence type="ECO:0000256" key="6">
    <source>
        <dbReference type="ARBA" id="ARBA00022989"/>
    </source>
</evidence>
<evidence type="ECO:0000256" key="11">
    <source>
        <dbReference type="ARBA" id="ARBA00023303"/>
    </source>
</evidence>
<keyword evidence="8 12" id="KW-0406">Ion transport</keyword>
<evidence type="ECO:0000256" key="8">
    <source>
        <dbReference type="ARBA" id="ARBA00023065"/>
    </source>
</evidence>
<dbReference type="Proteomes" id="UP001558652">
    <property type="component" value="Unassembled WGS sequence"/>
</dbReference>
<dbReference type="Pfam" id="PF00858">
    <property type="entry name" value="ASC"/>
    <property type="match status" value="1"/>
</dbReference>
<proteinExistence type="inferred from homology"/>
<keyword evidence="3 12" id="KW-0813">Transport</keyword>
<dbReference type="InterPro" id="IPR001873">
    <property type="entry name" value="ENaC"/>
</dbReference>
<dbReference type="AlphaFoldDB" id="A0ABD0YGL8"/>
<comment type="subcellular location">
    <subcellularLocation>
        <location evidence="1">Membrane</location>
        <topology evidence="1">Multi-pass membrane protein</topology>
    </subcellularLocation>
</comment>
<evidence type="ECO:0000256" key="1">
    <source>
        <dbReference type="ARBA" id="ARBA00004141"/>
    </source>
</evidence>
<evidence type="ECO:0000313" key="13">
    <source>
        <dbReference type="EMBL" id="KAL1130441.1"/>
    </source>
</evidence>
<comment type="caution">
    <text evidence="13">The sequence shown here is derived from an EMBL/GenBank/DDBJ whole genome shotgun (WGS) entry which is preliminary data.</text>
</comment>
<keyword evidence="9" id="KW-0472">Membrane</keyword>
<evidence type="ECO:0000256" key="4">
    <source>
        <dbReference type="ARBA" id="ARBA00022461"/>
    </source>
</evidence>
<dbReference type="Gene3D" id="2.60.470.10">
    <property type="entry name" value="Acid-sensing ion channels like domains"/>
    <property type="match status" value="1"/>
</dbReference>